<dbReference type="CDD" id="cd20309">
    <property type="entry name" value="cupin_EcSI"/>
    <property type="match status" value="1"/>
</dbReference>
<evidence type="ECO:0000256" key="1">
    <source>
        <dbReference type="ARBA" id="ARBA00001936"/>
    </source>
</evidence>
<dbReference type="EMBL" id="VSSQ01028465">
    <property type="protein sequence ID" value="MPM78194.1"/>
    <property type="molecule type" value="Genomic_DNA"/>
</dbReference>
<organism evidence="9">
    <name type="scientific">bioreactor metagenome</name>
    <dbReference type="NCBI Taxonomy" id="1076179"/>
    <lineage>
        <taxon>unclassified sequences</taxon>
        <taxon>metagenomes</taxon>
        <taxon>ecological metagenomes</taxon>
    </lineage>
</organism>
<reference evidence="9" key="1">
    <citation type="submission" date="2019-08" db="EMBL/GenBank/DDBJ databases">
        <authorList>
            <person name="Kucharzyk K."/>
            <person name="Murdoch R.W."/>
            <person name="Higgins S."/>
            <person name="Loffler F."/>
        </authorList>
    </citation>
    <scope>NUCLEOTIDE SEQUENCE</scope>
</reference>
<evidence type="ECO:0000256" key="5">
    <source>
        <dbReference type="ARBA" id="ARBA00023277"/>
    </source>
</evidence>
<dbReference type="EC" id="5.3.1.15" evidence="8"/>
<proteinExistence type="inferred from homology"/>
<evidence type="ECO:0000256" key="3">
    <source>
        <dbReference type="ARBA" id="ARBA00023211"/>
    </source>
</evidence>
<sequence>MKRSEINQAIRRMESFAKAHGFALPPFCAWTPDDWRQKNHEFDEIRDAMLGWDITDYGGGNFARMGFSLITVRNGDYSNRGEYPKPYAEKLLYLEEGQYSPMHFHWSKMEDIINRGGGNVLIKVYNSTPDERLAQSDVTLHCDGRSFIVPAGTQIRLTPGESISIQPYLYHDFTVEAGGGPVLLGEVSMCNDDVNDNRFLEPLGRFSSIEEDEPAYRLLCNEYPAAKG</sequence>
<name>A0A645CMS9_9ZZZZ</name>
<evidence type="ECO:0000256" key="7">
    <source>
        <dbReference type="ARBA" id="ARBA00044951"/>
    </source>
</evidence>
<dbReference type="AlphaFoldDB" id="A0A645CMS9"/>
<dbReference type="InterPro" id="IPR047581">
    <property type="entry name" value="EcSI_cupin"/>
</dbReference>
<dbReference type="InterPro" id="IPR010864">
    <property type="entry name" value="D-lyxose_isomer"/>
</dbReference>
<comment type="cofactor">
    <cofactor evidence="1">
        <name>Mn(2+)</name>
        <dbReference type="ChEBI" id="CHEBI:29035"/>
    </cofactor>
</comment>
<dbReference type="InterPro" id="IPR014710">
    <property type="entry name" value="RmlC-like_jellyroll"/>
</dbReference>
<evidence type="ECO:0000256" key="4">
    <source>
        <dbReference type="ARBA" id="ARBA00023235"/>
    </source>
</evidence>
<dbReference type="Pfam" id="PF07385">
    <property type="entry name" value="Lyx_isomer"/>
    <property type="match status" value="1"/>
</dbReference>
<gene>
    <name evidence="9" type="ORF">SDC9_125205</name>
</gene>
<dbReference type="Gene3D" id="2.60.120.10">
    <property type="entry name" value="Jelly Rolls"/>
    <property type="match status" value="1"/>
</dbReference>
<evidence type="ECO:0000256" key="6">
    <source>
        <dbReference type="ARBA" id="ARBA00044907"/>
    </source>
</evidence>
<keyword evidence="4" id="KW-0413">Isomerase</keyword>
<accession>A0A645CMS9</accession>
<comment type="catalytic activity">
    <reaction evidence="6">
        <text>D-lyxose = D-xylulose</text>
        <dbReference type="Rhea" id="RHEA:14201"/>
        <dbReference type="ChEBI" id="CHEBI:16789"/>
        <dbReference type="ChEBI" id="CHEBI:17140"/>
        <dbReference type="EC" id="5.3.1.15"/>
    </reaction>
</comment>
<keyword evidence="3" id="KW-0464">Manganese</keyword>
<evidence type="ECO:0000256" key="2">
    <source>
        <dbReference type="ARBA" id="ARBA00022723"/>
    </source>
</evidence>
<protein>
    <recommendedName>
        <fullName evidence="8">D-lyxose ketol-isomerase</fullName>
        <ecNumber evidence="8">5.3.1.15</ecNumber>
    </recommendedName>
</protein>
<keyword evidence="2" id="KW-0479">Metal-binding</keyword>
<comment type="caution">
    <text evidence="9">The sequence shown here is derived from an EMBL/GenBank/DDBJ whole genome shotgun (WGS) entry which is preliminary data.</text>
</comment>
<comment type="similarity">
    <text evidence="7">Belongs to the D-lyxose ketol-isomerase family.</text>
</comment>
<evidence type="ECO:0000313" key="9">
    <source>
        <dbReference type="EMBL" id="MPM78194.1"/>
    </source>
</evidence>
<dbReference type="GO" id="GO:0016853">
    <property type="term" value="F:isomerase activity"/>
    <property type="evidence" value="ECO:0007669"/>
    <property type="project" value="UniProtKB-KW"/>
</dbReference>
<keyword evidence="5" id="KW-0119">Carbohydrate metabolism</keyword>
<evidence type="ECO:0000256" key="8">
    <source>
        <dbReference type="ARBA" id="ARBA00044972"/>
    </source>
</evidence>
<dbReference type="GO" id="GO:0046872">
    <property type="term" value="F:metal ion binding"/>
    <property type="evidence" value="ECO:0007669"/>
    <property type="project" value="UniProtKB-KW"/>
</dbReference>